<dbReference type="OrthoDB" id="1732682at2759"/>
<dbReference type="AlphaFoldDB" id="A0A5J4TGG6"/>
<comment type="caution">
    <text evidence="7">The sequence shown here is derived from an EMBL/GenBank/DDBJ whole genome shotgun (WGS) entry which is preliminary data.</text>
</comment>
<sequence>MAVSQQRDVIQPNTLHADFVVSGAVQQRMMDIEEEMKQSVKYPFSKIIYCNIGNQHILGQQPITFFREILSLITNPVLLDHPNVYKFYTPDVIERARYMLKDILGGVSAYSHSQCLPFIQLS</sequence>
<dbReference type="Proteomes" id="UP000324800">
    <property type="component" value="Unassembled WGS sequence"/>
</dbReference>
<dbReference type="Gene3D" id="3.40.640.10">
    <property type="entry name" value="Type I PLP-dependent aspartate aminotransferase-like (Major domain)"/>
    <property type="match status" value="1"/>
</dbReference>
<feature type="non-terminal residue" evidence="7">
    <location>
        <position position="122"/>
    </location>
</feature>
<dbReference type="EMBL" id="SNRW01032416">
    <property type="protein sequence ID" value="KAA6356790.1"/>
    <property type="molecule type" value="Genomic_DNA"/>
</dbReference>
<evidence type="ECO:0000256" key="3">
    <source>
        <dbReference type="ARBA" id="ARBA00022576"/>
    </source>
</evidence>
<protein>
    <submittedName>
        <fullName evidence="7">Alanine aminotransferase</fullName>
    </submittedName>
</protein>
<dbReference type="PANTHER" id="PTHR11751">
    <property type="entry name" value="ALANINE AMINOTRANSFERASE"/>
    <property type="match status" value="1"/>
</dbReference>
<keyword evidence="3 7" id="KW-0032">Aminotransferase</keyword>
<evidence type="ECO:0000256" key="5">
    <source>
        <dbReference type="ARBA" id="ARBA00022898"/>
    </source>
</evidence>
<evidence type="ECO:0000256" key="1">
    <source>
        <dbReference type="ARBA" id="ARBA00001933"/>
    </source>
</evidence>
<evidence type="ECO:0000256" key="6">
    <source>
        <dbReference type="ARBA" id="ARBA00025785"/>
    </source>
</evidence>
<gene>
    <name evidence="7" type="ORF">EZS28_047683</name>
</gene>
<comment type="similarity">
    <text evidence="6">Belongs to the class-I pyridoxal-phosphate-dependent aminotransferase family. Alanine aminotransferase subfamily.</text>
</comment>
<evidence type="ECO:0000256" key="4">
    <source>
        <dbReference type="ARBA" id="ARBA00022679"/>
    </source>
</evidence>
<comment type="subunit">
    <text evidence="2">Homodimer.</text>
</comment>
<dbReference type="FunFam" id="1.10.287.1970:FF:000001">
    <property type="entry name" value="Alanine aminotransferase 2"/>
    <property type="match status" value="1"/>
</dbReference>
<accession>A0A5J4TGG6</accession>
<dbReference type="GO" id="GO:0008483">
    <property type="term" value="F:transaminase activity"/>
    <property type="evidence" value="ECO:0007669"/>
    <property type="project" value="UniProtKB-KW"/>
</dbReference>
<organism evidence="7 8">
    <name type="scientific">Streblomastix strix</name>
    <dbReference type="NCBI Taxonomy" id="222440"/>
    <lineage>
        <taxon>Eukaryota</taxon>
        <taxon>Metamonada</taxon>
        <taxon>Preaxostyla</taxon>
        <taxon>Oxymonadida</taxon>
        <taxon>Streblomastigidae</taxon>
        <taxon>Streblomastix</taxon>
    </lineage>
</organism>
<evidence type="ECO:0000256" key="2">
    <source>
        <dbReference type="ARBA" id="ARBA00011738"/>
    </source>
</evidence>
<reference evidence="7 8" key="1">
    <citation type="submission" date="2019-03" db="EMBL/GenBank/DDBJ databases">
        <title>Single cell metagenomics reveals metabolic interactions within the superorganism composed of flagellate Streblomastix strix and complex community of Bacteroidetes bacteria on its surface.</title>
        <authorList>
            <person name="Treitli S.C."/>
            <person name="Kolisko M."/>
            <person name="Husnik F."/>
            <person name="Keeling P."/>
            <person name="Hampl V."/>
        </authorList>
    </citation>
    <scope>NUCLEOTIDE SEQUENCE [LARGE SCALE GENOMIC DNA]</scope>
    <source>
        <strain evidence="7">ST1C</strain>
    </source>
</reference>
<keyword evidence="5" id="KW-0663">Pyridoxal phosphate</keyword>
<dbReference type="PANTHER" id="PTHR11751:SF29">
    <property type="entry name" value="ALANINE TRANSAMINASE"/>
    <property type="match status" value="1"/>
</dbReference>
<dbReference type="InterPro" id="IPR045088">
    <property type="entry name" value="ALAT1/2-like"/>
</dbReference>
<comment type="cofactor">
    <cofactor evidence="1">
        <name>pyridoxal 5'-phosphate</name>
        <dbReference type="ChEBI" id="CHEBI:597326"/>
    </cofactor>
</comment>
<dbReference type="Gene3D" id="3.90.1150.10">
    <property type="entry name" value="Aspartate Aminotransferase, domain 1"/>
    <property type="match status" value="1"/>
</dbReference>
<evidence type="ECO:0000313" key="8">
    <source>
        <dbReference type="Proteomes" id="UP000324800"/>
    </source>
</evidence>
<name>A0A5J4TGG6_9EUKA</name>
<dbReference type="InterPro" id="IPR015422">
    <property type="entry name" value="PyrdxlP-dep_Trfase_small"/>
</dbReference>
<proteinExistence type="inferred from homology"/>
<evidence type="ECO:0000313" key="7">
    <source>
        <dbReference type="EMBL" id="KAA6356790.1"/>
    </source>
</evidence>
<keyword evidence="4 7" id="KW-0808">Transferase</keyword>
<dbReference type="InterPro" id="IPR015421">
    <property type="entry name" value="PyrdxlP-dep_Trfase_major"/>
</dbReference>
<dbReference type="Gene3D" id="1.10.287.1970">
    <property type="match status" value="1"/>
</dbReference>